<evidence type="ECO:0000313" key="3">
    <source>
        <dbReference type="Proteomes" id="UP000800035"/>
    </source>
</evidence>
<accession>A0A6A5TDV3</accession>
<dbReference type="OrthoDB" id="3061561at2759"/>
<gene>
    <name evidence="2" type="ORF">CC80DRAFT_554918</name>
</gene>
<dbReference type="Proteomes" id="UP000800035">
    <property type="component" value="Unassembled WGS sequence"/>
</dbReference>
<proteinExistence type="predicted"/>
<feature type="compositionally biased region" description="Low complexity" evidence="1">
    <location>
        <begin position="126"/>
        <end position="142"/>
    </location>
</feature>
<sequence length="403" mass="45412">MARIIAVGQACWMLIQILQRKITGLPLTLLEVHTLAHVVCTIPMFGLWWNKPRQAESPTLLRGDWTIPLAAYMFCTSKISANFSLFSDGKPEMSNIVWVEEPATELFSLQAAEHNATREDPNAFDNTNEVTSSSSESTSPTPDENDISSRPSGGRLKVVVDNWNVNHEDLEHLNPNWETFSMRMRMAEEAITLFPELHATFQPETALVTEQPDELIIRTYKLPVNELVQPYIPNWGSGGLLRSAKRSDRISTRSKLAACSVCYGLLHFIASWSKFPTPLERWLWLGFSLLTTILALLEIIIQRMEAVFFEELWLAKTGSNRPYMDPTAAERARRRTEAILKDKLAGNEHNCVKSWCSLALKCIIRACVVLGRLYLVAGAGASLRKVPSSVYDTPPWSQVFPHL</sequence>
<keyword evidence="3" id="KW-1185">Reference proteome</keyword>
<name>A0A6A5TDV3_9PLEO</name>
<feature type="region of interest" description="Disordered" evidence="1">
    <location>
        <begin position="118"/>
        <end position="153"/>
    </location>
</feature>
<organism evidence="2 3">
    <name type="scientific">Byssothecium circinans</name>
    <dbReference type="NCBI Taxonomy" id="147558"/>
    <lineage>
        <taxon>Eukaryota</taxon>
        <taxon>Fungi</taxon>
        <taxon>Dikarya</taxon>
        <taxon>Ascomycota</taxon>
        <taxon>Pezizomycotina</taxon>
        <taxon>Dothideomycetes</taxon>
        <taxon>Pleosporomycetidae</taxon>
        <taxon>Pleosporales</taxon>
        <taxon>Massarineae</taxon>
        <taxon>Massarinaceae</taxon>
        <taxon>Byssothecium</taxon>
    </lineage>
</organism>
<dbReference type="PANTHER" id="PTHR35043:SF7">
    <property type="entry name" value="TRANSCRIPTION FACTOR DOMAIN-CONTAINING PROTEIN"/>
    <property type="match status" value="1"/>
</dbReference>
<dbReference type="EMBL" id="ML977031">
    <property type="protein sequence ID" value="KAF1949842.1"/>
    <property type="molecule type" value="Genomic_DNA"/>
</dbReference>
<evidence type="ECO:0000256" key="1">
    <source>
        <dbReference type="SAM" id="MobiDB-lite"/>
    </source>
</evidence>
<dbReference type="PANTHER" id="PTHR35043">
    <property type="entry name" value="TRANSCRIPTION FACTOR DOMAIN-CONTAINING PROTEIN"/>
    <property type="match status" value="1"/>
</dbReference>
<dbReference type="AlphaFoldDB" id="A0A6A5TDV3"/>
<protein>
    <submittedName>
        <fullName evidence="2">Uncharacterized protein</fullName>
    </submittedName>
</protein>
<evidence type="ECO:0000313" key="2">
    <source>
        <dbReference type="EMBL" id="KAF1949842.1"/>
    </source>
</evidence>
<reference evidence="2" key="1">
    <citation type="journal article" date="2020" name="Stud. Mycol.">
        <title>101 Dothideomycetes genomes: a test case for predicting lifestyles and emergence of pathogens.</title>
        <authorList>
            <person name="Haridas S."/>
            <person name="Albert R."/>
            <person name="Binder M."/>
            <person name="Bloem J."/>
            <person name="Labutti K."/>
            <person name="Salamov A."/>
            <person name="Andreopoulos B."/>
            <person name="Baker S."/>
            <person name="Barry K."/>
            <person name="Bills G."/>
            <person name="Bluhm B."/>
            <person name="Cannon C."/>
            <person name="Castanera R."/>
            <person name="Culley D."/>
            <person name="Daum C."/>
            <person name="Ezra D."/>
            <person name="Gonzalez J."/>
            <person name="Henrissat B."/>
            <person name="Kuo A."/>
            <person name="Liang C."/>
            <person name="Lipzen A."/>
            <person name="Lutzoni F."/>
            <person name="Magnuson J."/>
            <person name="Mondo S."/>
            <person name="Nolan M."/>
            <person name="Ohm R."/>
            <person name="Pangilinan J."/>
            <person name="Park H.-J."/>
            <person name="Ramirez L."/>
            <person name="Alfaro M."/>
            <person name="Sun H."/>
            <person name="Tritt A."/>
            <person name="Yoshinaga Y."/>
            <person name="Zwiers L.-H."/>
            <person name="Turgeon B."/>
            <person name="Goodwin S."/>
            <person name="Spatafora J."/>
            <person name="Crous P."/>
            <person name="Grigoriev I."/>
        </authorList>
    </citation>
    <scope>NUCLEOTIDE SEQUENCE</scope>
    <source>
        <strain evidence="2">CBS 675.92</strain>
    </source>
</reference>